<evidence type="ECO:0000256" key="1">
    <source>
        <dbReference type="PROSITE-ProRule" id="PRU00708"/>
    </source>
</evidence>
<keyword evidence="5" id="KW-1185">Reference proteome</keyword>
<organism evidence="4 5">
    <name type="scientific">Symbiodinium natans</name>
    <dbReference type="NCBI Taxonomy" id="878477"/>
    <lineage>
        <taxon>Eukaryota</taxon>
        <taxon>Sar</taxon>
        <taxon>Alveolata</taxon>
        <taxon>Dinophyceae</taxon>
        <taxon>Suessiales</taxon>
        <taxon>Symbiodiniaceae</taxon>
        <taxon>Symbiodinium</taxon>
    </lineage>
</organism>
<sequence>MLGSGRARSMACASGVWRHFRRPVQRRTGGLSCSGSGTREKGACSSGSGSGSETAAGRPCKASEELLCFDAAISSCCHARQWQHALRLVEDMQDDGLAPDTGIWDKLLEAMVLSGEMAAAMALCREAKALLGLRPAAQGLDLHGKTVELAKLAVRIALLDVALALQHGQAAKSAELGLTAQGSLSLVVGLGRQSKTGEAILGPAIQQMLSQELGVQSHKDPKNEGCLLIPRFERDIVLLAENVDAEAELDFADLALQHPPGDPRAHLNPDGTRPEEEDAEDYHDPDPTDHFPRMKLVKERGQSFVVSQDPPKPISELYFTHQAESSTSGMECTSLRHWNFLEAEDIADSVSPGQEHVPFYPRQRILIWTNYKLLMKAGPIRWAKNT</sequence>
<dbReference type="Proteomes" id="UP000604046">
    <property type="component" value="Unassembled WGS sequence"/>
</dbReference>
<dbReference type="Gene3D" id="1.25.40.10">
    <property type="entry name" value="Tetratricopeptide repeat domain"/>
    <property type="match status" value="1"/>
</dbReference>
<gene>
    <name evidence="4" type="ORF">SNAT2548_LOCUS29126</name>
</gene>
<evidence type="ECO:0000313" key="4">
    <source>
        <dbReference type="EMBL" id="CAE7520416.1"/>
    </source>
</evidence>
<dbReference type="NCBIfam" id="TIGR00756">
    <property type="entry name" value="PPR"/>
    <property type="match status" value="1"/>
</dbReference>
<evidence type="ECO:0000313" key="5">
    <source>
        <dbReference type="Proteomes" id="UP000604046"/>
    </source>
</evidence>
<dbReference type="InterPro" id="IPR002625">
    <property type="entry name" value="Smr_dom"/>
</dbReference>
<feature type="repeat" description="PPR" evidence="1">
    <location>
        <begin position="65"/>
        <end position="99"/>
    </location>
</feature>
<feature type="region of interest" description="Disordered" evidence="2">
    <location>
        <begin position="256"/>
        <end position="287"/>
    </location>
</feature>
<name>A0A812T8Y8_9DINO</name>
<protein>
    <recommendedName>
        <fullName evidence="3">Smr domain-containing protein</fullName>
    </recommendedName>
</protein>
<dbReference type="InterPro" id="IPR011990">
    <property type="entry name" value="TPR-like_helical_dom_sf"/>
</dbReference>
<dbReference type="OrthoDB" id="417299at2759"/>
<evidence type="ECO:0000256" key="2">
    <source>
        <dbReference type="SAM" id="MobiDB-lite"/>
    </source>
</evidence>
<feature type="domain" description="Smr" evidence="3">
    <location>
        <begin position="140"/>
        <end position="230"/>
    </location>
</feature>
<proteinExistence type="predicted"/>
<dbReference type="PROSITE" id="PS51375">
    <property type="entry name" value="PPR"/>
    <property type="match status" value="1"/>
</dbReference>
<accession>A0A812T8Y8</accession>
<dbReference type="PROSITE" id="PS50828">
    <property type="entry name" value="SMR"/>
    <property type="match status" value="1"/>
</dbReference>
<comment type="caution">
    <text evidence="4">The sequence shown here is derived from an EMBL/GenBank/DDBJ whole genome shotgun (WGS) entry which is preliminary data.</text>
</comment>
<evidence type="ECO:0000259" key="3">
    <source>
        <dbReference type="PROSITE" id="PS50828"/>
    </source>
</evidence>
<reference evidence="4" key="1">
    <citation type="submission" date="2021-02" db="EMBL/GenBank/DDBJ databases">
        <authorList>
            <person name="Dougan E. K."/>
            <person name="Rhodes N."/>
            <person name="Thang M."/>
            <person name="Chan C."/>
        </authorList>
    </citation>
    <scope>NUCLEOTIDE SEQUENCE</scope>
</reference>
<dbReference type="InterPro" id="IPR002885">
    <property type="entry name" value="PPR_rpt"/>
</dbReference>
<dbReference type="Gene3D" id="3.30.1370.110">
    <property type="match status" value="1"/>
</dbReference>
<dbReference type="EMBL" id="CAJNDS010002545">
    <property type="protein sequence ID" value="CAE7520416.1"/>
    <property type="molecule type" value="Genomic_DNA"/>
</dbReference>
<feature type="region of interest" description="Disordered" evidence="2">
    <location>
        <begin position="27"/>
        <end position="55"/>
    </location>
</feature>
<dbReference type="SUPFAM" id="SSF160443">
    <property type="entry name" value="SMR domain-like"/>
    <property type="match status" value="1"/>
</dbReference>
<dbReference type="InterPro" id="IPR036063">
    <property type="entry name" value="Smr_dom_sf"/>
</dbReference>
<dbReference type="AlphaFoldDB" id="A0A812T8Y8"/>